<dbReference type="EMBL" id="JACJKY010000006">
    <property type="protein sequence ID" value="MBM6920592.1"/>
    <property type="molecule type" value="Genomic_DNA"/>
</dbReference>
<dbReference type="EC" id="2.7.7.18" evidence="10"/>
<comment type="caution">
    <text evidence="12">The sequence shown here is derived from an EMBL/GenBank/DDBJ whole genome shotgun (WGS) entry which is preliminary data.</text>
</comment>
<evidence type="ECO:0000256" key="4">
    <source>
        <dbReference type="ARBA" id="ARBA00022679"/>
    </source>
</evidence>
<evidence type="ECO:0000256" key="5">
    <source>
        <dbReference type="ARBA" id="ARBA00022695"/>
    </source>
</evidence>
<dbReference type="GO" id="GO:0005524">
    <property type="term" value="F:ATP binding"/>
    <property type="evidence" value="ECO:0007669"/>
    <property type="project" value="UniProtKB-KW"/>
</dbReference>
<comment type="pathway">
    <text evidence="2 10">Cofactor biosynthesis; NAD(+) biosynthesis; deamido-NAD(+) from nicotinate D-ribonucleotide: step 1/1.</text>
</comment>
<dbReference type="PANTHER" id="PTHR39321">
    <property type="entry name" value="NICOTINATE-NUCLEOTIDE ADENYLYLTRANSFERASE-RELATED"/>
    <property type="match status" value="1"/>
</dbReference>
<sequence>MSEKIGIYGGTFNPVHDGHVSLCRQCIDALSLDRMIVIPANVPPHKQAKELASGKDRMAMLSLAFKSEKAVEVSDIEQKRQGKSYTVDTLREIHTAFPDAQLFLLVGSDMLSSFDKWYCFEEILTLATLVAGAREKDEYTALCSDREPLLRYAQRILILPVEEIPVSSTEVRKNIKETGTSPHVPPAVLSYIKEHHLYE</sequence>
<evidence type="ECO:0000313" key="12">
    <source>
        <dbReference type="EMBL" id="MBM6920592.1"/>
    </source>
</evidence>
<protein>
    <recommendedName>
        <fullName evidence="10">Probable nicotinate-nucleotide adenylyltransferase</fullName>
        <ecNumber evidence="10">2.7.7.18</ecNumber>
    </recommendedName>
    <alternativeName>
        <fullName evidence="10">Deamido-NAD(+) diphosphorylase</fullName>
    </alternativeName>
    <alternativeName>
        <fullName evidence="10">Deamido-NAD(+) pyrophosphorylase</fullName>
    </alternativeName>
    <alternativeName>
        <fullName evidence="10">Nicotinate mononucleotide adenylyltransferase</fullName>
        <shortName evidence="10">NaMN adenylyltransferase</shortName>
    </alternativeName>
</protein>
<dbReference type="RefSeq" id="WP_204445612.1">
    <property type="nucleotide sequence ID" value="NZ_JACJKY010000006.1"/>
</dbReference>
<evidence type="ECO:0000256" key="10">
    <source>
        <dbReference type="HAMAP-Rule" id="MF_00244"/>
    </source>
</evidence>
<dbReference type="Proteomes" id="UP000774750">
    <property type="component" value="Unassembled WGS sequence"/>
</dbReference>
<evidence type="ECO:0000256" key="2">
    <source>
        <dbReference type="ARBA" id="ARBA00005019"/>
    </source>
</evidence>
<keyword evidence="6 10" id="KW-0547">Nucleotide-binding</keyword>
<evidence type="ECO:0000256" key="6">
    <source>
        <dbReference type="ARBA" id="ARBA00022741"/>
    </source>
</evidence>
<dbReference type="CDD" id="cd02165">
    <property type="entry name" value="NMNAT"/>
    <property type="match status" value="1"/>
</dbReference>
<keyword evidence="3 10" id="KW-0662">Pyridine nucleotide biosynthesis</keyword>
<dbReference type="HAMAP" id="MF_00244">
    <property type="entry name" value="NaMN_adenylyltr"/>
    <property type="match status" value="1"/>
</dbReference>
<evidence type="ECO:0000256" key="7">
    <source>
        <dbReference type="ARBA" id="ARBA00022840"/>
    </source>
</evidence>
<keyword evidence="7 10" id="KW-0067">ATP-binding</keyword>
<comment type="function">
    <text evidence="1 10">Catalyzes the reversible adenylation of nicotinate mononucleotide (NaMN) to nicotinic acid adenine dinucleotide (NaAD).</text>
</comment>
<reference evidence="12" key="1">
    <citation type="submission" date="2020-08" db="EMBL/GenBank/DDBJ databases">
        <authorList>
            <person name="Cejkova D."/>
            <person name="Kubasova T."/>
            <person name="Jahodarova E."/>
            <person name="Rychlik I."/>
        </authorList>
    </citation>
    <scope>NUCLEOTIDE SEQUENCE</scope>
    <source>
        <strain evidence="12">An559</strain>
    </source>
</reference>
<evidence type="ECO:0000256" key="8">
    <source>
        <dbReference type="ARBA" id="ARBA00023027"/>
    </source>
</evidence>
<dbReference type="GO" id="GO:0004515">
    <property type="term" value="F:nicotinate-nucleotide adenylyltransferase activity"/>
    <property type="evidence" value="ECO:0007669"/>
    <property type="project" value="UniProtKB-UniRule"/>
</dbReference>
<dbReference type="InterPro" id="IPR004821">
    <property type="entry name" value="Cyt_trans-like"/>
</dbReference>
<accession>A0A939BE30</accession>
<dbReference type="Gene3D" id="3.40.50.620">
    <property type="entry name" value="HUPs"/>
    <property type="match status" value="1"/>
</dbReference>
<evidence type="ECO:0000256" key="3">
    <source>
        <dbReference type="ARBA" id="ARBA00022642"/>
    </source>
</evidence>
<evidence type="ECO:0000313" key="13">
    <source>
        <dbReference type="Proteomes" id="UP000774750"/>
    </source>
</evidence>
<evidence type="ECO:0000256" key="9">
    <source>
        <dbReference type="ARBA" id="ARBA00048721"/>
    </source>
</evidence>
<reference evidence="12" key="2">
    <citation type="journal article" date="2021" name="Sci. Rep.">
        <title>The distribution of antibiotic resistance genes in chicken gut microbiota commensals.</title>
        <authorList>
            <person name="Juricova H."/>
            <person name="Matiasovicova J."/>
            <person name="Kubasova T."/>
            <person name="Cejkova D."/>
            <person name="Rychlik I."/>
        </authorList>
    </citation>
    <scope>NUCLEOTIDE SEQUENCE</scope>
    <source>
        <strain evidence="12">An559</strain>
    </source>
</reference>
<feature type="domain" description="Cytidyltransferase-like" evidence="11">
    <location>
        <begin position="7"/>
        <end position="173"/>
    </location>
</feature>
<dbReference type="NCBIfam" id="NF000840">
    <property type="entry name" value="PRK00071.1-3"/>
    <property type="match status" value="1"/>
</dbReference>
<dbReference type="InterPro" id="IPR014729">
    <property type="entry name" value="Rossmann-like_a/b/a_fold"/>
</dbReference>
<organism evidence="12 13">
    <name type="scientific">Merdimmobilis hominis</name>
    <dbReference type="NCBI Taxonomy" id="2897707"/>
    <lineage>
        <taxon>Bacteria</taxon>
        <taxon>Bacillati</taxon>
        <taxon>Bacillota</taxon>
        <taxon>Clostridia</taxon>
        <taxon>Eubacteriales</taxon>
        <taxon>Oscillospiraceae</taxon>
        <taxon>Merdimmobilis</taxon>
    </lineage>
</organism>
<dbReference type="PANTHER" id="PTHR39321:SF3">
    <property type="entry name" value="PHOSPHOPANTETHEINE ADENYLYLTRANSFERASE"/>
    <property type="match status" value="1"/>
</dbReference>
<dbReference type="NCBIfam" id="TIGR00482">
    <property type="entry name" value="nicotinate (nicotinamide) nucleotide adenylyltransferase"/>
    <property type="match status" value="1"/>
</dbReference>
<comment type="catalytic activity">
    <reaction evidence="9 10">
        <text>nicotinate beta-D-ribonucleotide + ATP + H(+) = deamido-NAD(+) + diphosphate</text>
        <dbReference type="Rhea" id="RHEA:22860"/>
        <dbReference type="ChEBI" id="CHEBI:15378"/>
        <dbReference type="ChEBI" id="CHEBI:30616"/>
        <dbReference type="ChEBI" id="CHEBI:33019"/>
        <dbReference type="ChEBI" id="CHEBI:57502"/>
        <dbReference type="ChEBI" id="CHEBI:58437"/>
        <dbReference type="EC" id="2.7.7.18"/>
    </reaction>
</comment>
<dbReference type="Pfam" id="PF01467">
    <property type="entry name" value="CTP_transf_like"/>
    <property type="match status" value="1"/>
</dbReference>
<dbReference type="NCBIfam" id="TIGR00125">
    <property type="entry name" value="cyt_tran_rel"/>
    <property type="match status" value="1"/>
</dbReference>
<comment type="similarity">
    <text evidence="10">Belongs to the NadD family.</text>
</comment>
<dbReference type="SUPFAM" id="SSF52374">
    <property type="entry name" value="Nucleotidylyl transferase"/>
    <property type="match status" value="1"/>
</dbReference>
<name>A0A939BE30_9FIRM</name>
<dbReference type="AlphaFoldDB" id="A0A939BE30"/>
<keyword evidence="8 10" id="KW-0520">NAD</keyword>
<keyword evidence="4 10" id="KW-0808">Transferase</keyword>
<evidence type="ECO:0000256" key="1">
    <source>
        <dbReference type="ARBA" id="ARBA00002324"/>
    </source>
</evidence>
<gene>
    <name evidence="10 12" type="primary">nadD</name>
    <name evidence="12" type="ORF">H6A12_05400</name>
</gene>
<keyword evidence="5 10" id="KW-0548">Nucleotidyltransferase</keyword>
<proteinExistence type="inferred from homology"/>
<keyword evidence="13" id="KW-1185">Reference proteome</keyword>
<dbReference type="GO" id="GO:0009435">
    <property type="term" value="P:NAD+ biosynthetic process"/>
    <property type="evidence" value="ECO:0007669"/>
    <property type="project" value="UniProtKB-UniRule"/>
</dbReference>
<dbReference type="InterPro" id="IPR005248">
    <property type="entry name" value="NadD/NMNAT"/>
</dbReference>
<evidence type="ECO:0000259" key="11">
    <source>
        <dbReference type="Pfam" id="PF01467"/>
    </source>
</evidence>